<dbReference type="OrthoDB" id="432645at2759"/>
<dbReference type="InParanoid" id="I7M2I9"/>
<dbReference type="KEGG" id="tet:TTHERM_00408950"/>
<dbReference type="AlphaFoldDB" id="I7M2I9"/>
<dbReference type="STRING" id="312017.I7M2I9"/>
<dbReference type="OMA" id="TDIYMER"/>
<evidence type="ECO:0007829" key="3">
    <source>
        <dbReference type="PDB" id="6Z1P"/>
    </source>
</evidence>
<dbReference type="InterPro" id="IPR038657">
    <property type="entry name" value="Ribosomal_bL19_sf"/>
</dbReference>
<dbReference type="EMBL" id="GG662612">
    <property type="protein sequence ID" value="EAS00542.1"/>
    <property type="molecule type" value="Genomic_DNA"/>
</dbReference>
<accession>I7M2I9</accession>
<dbReference type="SUPFAM" id="SSF50104">
    <property type="entry name" value="Translation proteins SH3-like domain"/>
    <property type="match status" value="1"/>
</dbReference>
<dbReference type="RefSeq" id="XP_001020787.1">
    <property type="nucleotide sequence ID" value="XM_001020787.3"/>
</dbReference>
<dbReference type="Gene3D" id="2.30.30.790">
    <property type="match status" value="1"/>
</dbReference>
<dbReference type="InterPro" id="IPR008991">
    <property type="entry name" value="Translation_prot_SH3-like_sf"/>
</dbReference>
<keyword evidence="3" id="KW-0002">3D-structure</keyword>
<dbReference type="PDB" id="6Z1P">
    <property type="method" value="EM"/>
    <property type="resolution" value="3.70 A"/>
    <property type="chains" value="At=1-242"/>
</dbReference>
<dbReference type="Proteomes" id="UP000009168">
    <property type="component" value="Unassembled WGS sequence"/>
</dbReference>
<dbReference type="eggNOG" id="ENOG502SQU6">
    <property type="taxonomic scope" value="Eukaryota"/>
</dbReference>
<dbReference type="HOGENOM" id="CLU_1149194_0_0_1"/>
<keyword evidence="2" id="KW-1185">Reference proteome</keyword>
<proteinExistence type="evidence at protein level"/>
<sequence>MFLRQQLQKGVFNFTQLVNQQSNSIVYRYKPQRSIFDKTSYIEDYVERPNKYHKSRKPKQVKWDDPNYTWPPVYPHPTRLEGRALIKEVEQREKLAIDRQREFKIPDFRAGDIIQFHFLKSISEGYGNTVTGMCTARYKNNSLMAGFDCVFRFHGVEVFMHVKQNSPLLVDLKVVDKSYGSIRQKLNYFWDDRTNTEQELKKAIVKGGHKKGKRTDIYMERRHLEQSKSNVLDRSEDPVLNY</sequence>
<evidence type="ECO:0000313" key="2">
    <source>
        <dbReference type="Proteomes" id="UP000009168"/>
    </source>
</evidence>
<dbReference type="GeneID" id="7846008"/>
<protein>
    <submittedName>
        <fullName evidence="1">Uncharacterized protein</fullName>
    </submittedName>
</protein>
<dbReference type="EMDB" id="EMD-11032"/>
<reference evidence="2" key="1">
    <citation type="journal article" date="2006" name="PLoS Biol.">
        <title>Macronuclear genome sequence of the ciliate Tetrahymena thermophila, a model eukaryote.</title>
        <authorList>
            <person name="Eisen J.A."/>
            <person name="Coyne R.S."/>
            <person name="Wu M."/>
            <person name="Wu D."/>
            <person name="Thiagarajan M."/>
            <person name="Wortman J.R."/>
            <person name="Badger J.H."/>
            <person name="Ren Q."/>
            <person name="Amedeo P."/>
            <person name="Jones K.M."/>
            <person name="Tallon L.J."/>
            <person name="Delcher A.L."/>
            <person name="Salzberg S.L."/>
            <person name="Silva J.C."/>
            <person name="Haas B.J."/>
            <person name="Majoros W.H."/>
            <person name="Farzad M."/>
            <person name="Carlton J.M."/>
            <person name="Smith R.K. Jr."/>
            <person name="Garg J."/>
            <person name="Pearlman R.E."/>
            <person name="Karrer K.M."/>
            <person name="Sun L."/>
            <person name="Manning G."/>
            <person name="Elde N.C."/>
            <person name="Turkewitz A.P."/>
            <person name="Asai D.J."/>
            <person name="Wilkes D.E."/>
            <person name="Wang Y."/>
            <person name="Cai H."/>
            <person name="Collins K."/>
            <person name="Stewart B.A."/>
            <person name="Lee S.R."/>
            <person name="Wilamowska K."/>
            <person name="Weinberg Z."/>
            <person name="Ruzzo W.L."/>
            <person name="Wloga D."/>
            <person name="Gaertig J."/>
            <person name="Frankel J."/>
            <person name="Tsao C.-C."/>
            <person name="Gorovsky M.A."/>
            <person name="Keeling P.J."/>
            <person name="Waller R.F."/>
            <person name="Patron N.J."/>
            <person name="Cherry J.M."/>
            <person name="Stover N.A."/>
            <person name="Krieger C.J."/>
            <person name="del Toro C."/>
            <person name="Ryder H.F."/>
            <person name="Williamson S.C."/>
            <person name="Barbeau R.A."/>
            <person name="Hamilton E.P."/>
            <person name="Orias E."/>
        </authorList>
    </citation>
    <scope>NUCLEOTIDE SEQUENCE [LARGE SCALE GENOMIC DNA]</scope>
    <source>
        <strain evidence="2">SB210</strain>
    </source>
</reference>
<evidence type="ECO:0000313" key="1">
    <source>
        <dbReference type="EMBL" id="EAS00542.1"/>
    </source>
</evidence>
<name>I7M2I9_TETTS</name>
<gene>
    <name evidence="1" type="ORF">TTHERM_00408950</name>
</gene>
<reference evidence="3" key="2">
    <citation type="journal article" date="2020" name="Elife">
        <title>Ciliate mitoribosome illuminates evolutionary steps of mitochondrial translation.</title>
        <authorList>
            <person name="Tobiasson V."/>
            <person name="Amunts A."/>
        </authorList>
    </citation>
    <scope>STRUCTURE BY ELECTRON MICROSCOPY (3.70 ANGSTROMS)</scope>
</reference>
<organism evidence="1 2">
    <name type="scientific">Tetrahymena thermophila (strain SB210)</name>
    <dbReference type="NCBI Taxonomy" id="312017"/>
    <lineage>
        <taxon>Eukaryota</taxon>
        <taxon>Sar</taxon>
        <taxon>Alveolata</taxon>
        <taxon>Ciliophora</taxon>
        <taxon>Intramacronucleata</taxon>
        <taxon>Oligohymenophorea</taxon>
        <taxon>Hymenostomatida</taxon>
        <taxon>Tetrahymenina</taxon>
        <taxon>Tetrahymenidae</taxon>
        <taxon>Tetrahymena</taxon>
    </lineage>
</organism>